<evidence type="ECO:0000256" key="1">
    <source>
        <dbReference type="ARBA" id="ARBA00004651"/>
    </source>
</evidence>
<evidence type="ECO:0000313" key="4">
    <source>
        <dbReference type="EMBL" id="MWV45841.1"/>
    </source>
</evidence>
<dbReference type="InterPro" id="IPR050721">
    <property type="entry name" value="Trk_Ktr_HKT_K-transport"/>
</dbReference>
<dbReference type="InterPro" id="IPR003148">
    <property type="entry name" value="RCK_N"/>
</dbReference>
<proteinExistence type="predicted"/>
<dbReference type="InterPro" id="IPR036291">
    <property type="entry name" value="NAD(P)-bd_dom_sf"/>
</dbReference>
<feature type="transmembrane region" description="Helical" evidence="2">
    <location>
        <begin position="48"/>
        <end position="66"/>
    </location>
</feature>
<dbReference type="PANTHER" id="PTHR43833:SF9">
    <property type="entry name" value="POTASSIUM CHANNEL PROTEIN YUGO-RELATED"/>
    <property type="match status" value="1"/>
</dbReference>
<keyword evidence="5" id="KW-1185">Reference proteome</keyword>
<evidence type="ECO:0000259" key="3">
    <source>
        <dbReference type="PROSITE" id="PS51201"/>
    </source>
</evidence>
<dbReference type="PANTHER" id="PTHR43833">
    <property type="entry name" value="POTASSIUM CHANNEL PROTEIN 2-RELATED-RELATED"/>
    <property type="match status" value="1"/>
</dbReference>
<dbReference type="GO" id="GO:0005886">
    <property type="term" value="C:plasma membrane"/>
    <property type="evidence" value="ECO:0007669"/>
    <property type="project" value="UniProtKB-SubCell"/>
</dbReference>
<dbReference type="PROSITE" id="PS51201">
    <property type="entry name" value="RCK_N"/>
    <property type="match status" value="1"/>
</dbReference>
<dbReference type="Gene3D" id="3.40.50.720">
    <property type="entry name" value="NAD(P)-binding Rossmann-like Domain"/>
    <property type="match status" value="1"/>
</dbReference>
<keyword evidence="2" id="KW-1133">Transmembrane helix</keyword>
<dbReference type="AlphaFoldDB" id="A0A7X3ILZ6"/>
<dbReference type="Gene3D" id="1.10.287.70">
    <property type="match status" value="1"/>
</dbReference>
<dbReference type="Pfam" id="PF07885">
    <property type="entry name" value="Ion_trans_2"/>
    <property type="match status" value="1"/>
</dbReference>
<dbReference type="InterPro" id="IPR013099">
    <property type="entry name" value="K_chnl_dom"/>
</dbReference>
<gene>
    <name evidence="4" type="ORF">GRF59_19685</name>
</gene>
<comment type="caution">
    <text evidence="4">The sequence shown here is derived from an EMBL/GenBank/DDBJ whole genome shotgun (WGS) entry which is preliminary data.</text>
</comment>
<feature type="domain" description="RCK N-terminal" evidence="3">
    <location>
        <begin position="114"/>
        <end position="240"/>
    </location>
</feature>
<dbReference type="SUPFAM" id="SSF51735">
    <property type="entry name" value="NAD(P)-binding Rossmann-fold domains"/>
    <property type="match status" value="1"/>
</dbReference>
<organism evidence="4 5">
    <name type="scientific">Paenibacillus dendrobii</name>
    <dbReference type="NCBI Taxonomy" id="2691084"/>
    <lineage>
        <taxon>Bacteria</taxon>
        <taxon>Bacillati</taxon>
        <taxon>Bacillota</taxon>
        <taxon>Bacilli</taxon>
        <taxon>Bacillales</taxon>
        <taxon>Paenibacillaceae</taxon>
        <taxon>Paenibacillus</taxon>
    </lineage>
</organism>
<keyword evidence="2" id="KW-0812">Transmembrane</keyword>
<accession>A0A7X3ILZ6</accession>
<comment type="subcellular location">
    <subcellularLocation>
        <location evidence="1">Cell membrane</location>
        <topology evidence="1">Multi-pass membrane protein</topology>
    </subcellularLocation>
</comment>
<evidence type="ECO:0000313" key="5">
    <source>
        <dbReference type="Proteomes" id="UP000460318"/>
    </source>
</evidence>
<dbReference type="Proteomes" id="UP000460318">
    <property type="component" value="Unassembled WGS sequence"/>
</dbReference>
<protein>
    <submittedName>
        <fullName evidence="4">Ion transporter</fullName>
    </submittedName>
</protein>
<dbReference type="GO" id="GO:0006813">
    <property type="term" value="P:potassium ion transport"/>
    <property type="evidence" value="ECO:0007669"/>
    <property type="project" value="InterPro"/>
</dbReference>
<evidence type="ECO:0000256" key="2">
    <source>
        <dbReference type="SAM" id="Phobius"/>
    </source>
</evidence>
<dbReference type="SUPFAM" id="SSF81324">
    <property type="entry name" value="Voltage-gated potassium channels"/>
    <property type="match status" value="1"/>
</dbReference>
<sequence length="338" mass="38400">MHFFLRFSTRMMRMRKTTIALIIFIFVTGSATVAYILEPSTFHSWFNALYWVMTTMATVGYGDFFAATVWGKLFTLFLYIFGIGLLSLVIGKVIDSIGSIQRQREAGNLNYHGRDQVIIINWSKKAKSAVHEILTYDERAQIVIIDELERHPLEEQHQVHFVSGDPSAEDILRKAGLEKARAAIIFADTRIEETSLIDGKSLMIASSIERIAPEVHTTVEVMHEKHIQNFRFVQVNEFVLSHDAISSLAVRAALQEGNSAVISQLISREQGDDIYEVPRTREWRTYGDAFQDLLRQGATLLADRSDMSINRKLNDPIPADARLYVVSDEATYRRIAGK</sequence>
<reference evidence="4 5" key="1">
    <citation type="submission" date="2019-12" db="EMBL/GenBank/DDBJ databases">
        <title>Paenibacillus sp. nov., an endophytic bacterium isolated from the stem of Dendrobium.</title>
        <authorList>
            <person name="Zhao R."/>
        </authorList>
    </citation>
    <scope>NUCLEOTIDE SEQUENCE [LARGE SCALE GENOMIC DNA]</scope>
    <source>
        <strain evidence="4 5">HJL G12</strain>
    </source>
</reference>
<dbReference type="Pfam" id="PF02254">
    <property type="entry name" value="TrkA_N"/>
    <property type="match status" value="1"/>
</dbReference>
<feature type="transmembrane region" description="Helical" evidence="2">
    <location>
        <begin position="73"/>
        <end position="94"/>
    </location>
</feature>
<name>A0A7X3ILZ6_9BACL</name>
<keyword evidence="2" id="KW-0472">Membrane</keyword>
<dbReference type="EMBL" id="WUBI01000003">
    <property type="protein sequence ID" value="MWV45841.1"/>
    <property type="molecule type" value="Genomic_DNA"/>
</dbReference>